<dbReference type="EMBL" id="LCIY01000035">
    <property type="protein sequence ID" value="KKT65777.1"/>
    <property type="molecule type" value="Genomic_DNA"/>
</dbReference>
<keyword evidence="6" id="KW-0808">Transferase</keyword>
<feature type="transmembrane region" description="Helical" evidence="5">
    <location>
        <begin position="17"/>
        <end position="34"/>
    </location>
</feature>
<feature type="transmembrane region" description="Helical" evidence="5">
    <location>
        <begin position="40"/>
        <end position="59"/>
    </location>
</feature>
<dbReference type="Pfam" id="PF01040">
    <property type="entry name" value="UbiA"/>
    <property type="match status" value="1"/>
</dbReference>
<dbReference type="GO" id="GO:0016020">
    <property type="term" value="C:membrane"/>
    <property type="evidence" value="ECO:0007669"/>
    <property type="project" value="UniProtKB-SubCell"/>
</dbReference>
<dbReference type="Proteomes" id="UP000034826">
    <property type="component" value="Unassembled WGS sequence"/>
</dbReference>
<evidence type="ECO:0000256" key="4">
    <source>
        <dbReference type="ARBA" id="ARBA00023136"/>
    </source>
</evidence>
<proteinExistence type="predicted"/>
<name>A0A0G1LAU2_9BACT</name>
<feature type="transmembrane region" description="Helical" evidence="5">
    <location>
        <begin position="204"/>
        <end position="223"/>
    </location>
</feature>
<dbReference type="GO" id="GO:0016765">
    <property type="term" value="F:transferase activity, transferring alkyl or aryl (other than methyl) groups"/>
    <property type="evidence" value="ECO:0007669"/>
    <property type="project" value="InterPro"/>
</dbReference>
<protein>
    <submittedName>
        <fullName evidence="6">UbiA prenyltransferase</fullName>
    </submittedName>
</protein>
<dbReference type="Gene3D" id="1.10.357.140">
    <property type="entry name" value="UbiA prenyltransferase"/>
    <property type="match status" value="1"/>
</dbReference>
<sequence length="309" mass="34738">MVPTFWAILKTARPQRWVRNLSLFAAIVFSGQLFDPAVFWRVAWGVVVFSLVSSTVYFFNDLVDAPLDRMHPFKKKRPIAAGNLPEPVAIFLTVVGFFLSLFLALKLQYFFFLAVLAYFLLQIMYSLKLKQVAIIDLLVIATGFILRVYSGALVADIHLSVWFLLCVIAASLLLAVGKRRAELSLLSDRAAAVRATLAGYPERLLDVWVAMFAIMSIFSYILFTFQQPAVVPSYRLVPLLLVLPRALSVEKWLMLSIPVVIYGVMRYLQLIYKENQGESPERILLTDAPLLTSVVLWGVLVIGVLYGIG</sequence>
<comment type="subcellular location">
    <subcellularLocation>
        <location evidence="1">Membrane</location>
        <topology evidence="1">Multi-pass membrane protein</topology>
    </subcellularLocation>
</comment>
<evidence type="ECO:0000256" key="3">
    <source>
        <dbReference type="ARBA" id="ARBA00022989"/>
    </source>
</evidence>
<evidence type="ECO:0000256" key="2">
    <source>
        <dbReference type="ARBA" id="ARBA00022692"/>
    </source>
</evidence>
<feature type="transmembrane region" description="Helical" evidence="5">
    <location>
        <begin position="134"/>
        <end position="153"/>
    </location>
</feature>
<evidence type="ECO:0000256" key="5">
    <source>
        <dbReference type="SAM" id="Phobius"/>
    </source>
</evidence>
<gene>
    <name evidence="6" type="ORF">UW60_C0035G0007</name>
</gene>
<dbReference type="CDD" id="cd13963">
    <property type="entry name" value="PT_UbiA_2"/>
    <property type="match status" value="1"/>
</dbReference>
<keyword evidence="4 5" id="KW-0472">Membrane</keyword>
<dbReference type="InterPro" id="IPR044878">
    <property type="entry name" value="UbiA_sf"/>
</dbReference>
<dbReference type="InterPro" id="IPR000537">
    <property type="entry name" value="UbiA_prenyltransferase"/>
</dbReference>
<accession>A0A0G1LAU2</accession>
<organism evidence="6 7">
    <name type="scientific">Candidatus Woesebacteria bacterium GW2011_GWA2_44_33</name>
    <dbReference type="NCBI Taxonomy" id="1618564"/>
    <lineage>
        <taxon>Bacteria</taxon>
        <taxon>Candidatus Woeseibacteriota</taxon>
    </lineage>
</organism>
<comment type="caution">
    <text evidence="6">The sequence shown here is derived from an EMBL/GenBank/DDBJ whole genome shotgun (WGS) entry which is preliminary data.</text>
</comment>
<feature type="transmembrane region" description="Helical" evidence="5">
    <location>
        <begin position="252"/>
        <end position="272"/>
    </location>
</feature>
<feature type="transmembrane region" description="Helical" evidence="5">
    <location>
        <begin position="159"/>
        <end position="177"/>
    </location>
</feature>
<dbReference type="AlphaFoldDB" id="A0A0G1LAU2"/>
<evidence type="ECO:0000256" key="1">
    <source>
        <dbReference type="ARBA" id="ARBA00004141"/>
    </source>
</evidence>
<feature type="transmembrane region" description="Helical" evidence="5">
    <location>
        <begin position="284"/>
        <end position="308"/>
    </location>
</feature>
<reference evidence="6 7" key="1">
    <citation type="journal article" date="2015" name="Nature">
        <title>rRNA introns, odd ribosomes, and small enigmatic genomes across a large radiation of phyla.</title>
        <authorList>
            <person name="Brown C.T."/>
            <person name="Hug L.A."/>
            <person name="Thomas B.C."/>
            <person name="Sharon I."/>
            <person name="Castelle C.J."/>
            <person name="Singh A."/>
            <person name="Wilkins M.J."/>
            <person name="Williams K.H."/>
            <person name="Banfield J.F."/>
        </authorList>
    </citation>
    <scope>NUCLEOTIDE SEQUENCE [LARGE SCALE GENOMIC DNA]</scope>
</reference>
<keyword evidence="2 5" id="KW-0812">Transmembrane</keyword>
<feature type="transmembrane region" description="Helical" evidence="5">
    <location>
        <begin position="109"/>
        <end position="127"/>
    </location>
</feature>
<keyword evidence="3 5" id="KW-1133">Transmembrane helix</keyword>
<evidence type="ECO:0000313" key="7">
    <source>
        <dbReference type="Proteomes" id="UP000034826"/>
    </source>
</evidence>
<evidence type="ECO:0000313" key="6">
    <source>
        <dbReference type="EMBL" id="KKT65777.1"/>
    </source>
</evidence>
<feature type="transmembrane region" description="Helical" evidence="5">
    <location>
        <begin position="80"/>
        <end position="103"/>
    </location>
</feature>